<name>A0AAP0BKY7_9ASPA</name>
<feature type="compositionally biased region" description="Polar residues" evidence="1">
    <location>
        <begin position="101"/>
        <end position="119"/>
    </location>
</feature>
<gene>
    <name evidence="2" type="ORF">KSP39_PZI009586</name>
</gene>
<feature type="region of interest" description="Disordered" evidence="1">
    <location>
        <begin position="101"/>
        <end position="120"/>
    </location>
</feature>
<feature type="region of interest" description="Disordered" evidence="1">
    <location>
        <begin position="1"/>
        <end position="27"/>
    </location>
</feature>
<accession>A0AAP0BKY7</accession>
<protein>
    <submittedName>
        <fullName evidence="2">Uncharacterized protein</fullName>
    </submittedName>
</protein>
<evidence type="ECO:0000313" key="3">
    <source>
        <dbReference type="Proteomes" id="UP001418222"/>
    </source>
</evidence>
<evidence type="ECO:0000313" key="2">
    <source>
        <dbReference type="EMBL" id="KAK8943085.1"/>
    </source>
</evidence>
<reference evidence="2 3" key="1">
    <citation type="journal article" date="2022" name="Nat. Plants">
        <title>Genomes of leafy and leafless Platanthera orchids illuminate the evolution of mycoheterotrophy.</title>
        <authorList>
            <person name="Li M.H."/>
            <person name="Liu K.W."/>
            <person name="Li Z."/>
            <person name="Lu H.C."/>
            <person name="Ye Q.L."/>
            <person name="Zhang D."/>
            <person name="Wang J.Y."/>
            <person name="Li Y.F."/>
            <person name="Zhong Z.M."/>
            <person name="Liu X."/>
            <person name="Yu X."/>
            <person name="Liu D.K."/>
            <person name="Tu X.D."/>
            <person name="Liu B."/>
            <person name="Hao Y."/>
            <person name="Liao X.Y."/>
            <person name="Jiang Y.T."/>
            <person name="Sun W.H."/>
            <person name="Chen J."/>
            <person name="Chen Y.Q."/>
            <person name="Ai Y."/>
            <person name="Zhai J.W."/>
            <person name="Wu S.S."/>
            <person name="Zhou Z."/>
            <person name="Hsiao Y.Y."/>
            <person name="Wu W.L."/>
            <person name="Chen Y.Y."/>
            <person name="Lin Y.F."/>
            <person name="Hsu J.L."/>
            <person name="Li C.Y."/>
            <person name="Wang Z.W."/>
            <person name="Zhao X."/>
            <person name="Zhong W.Y."/>
            <person name="Ma X.K."/>
            <person name="Ma L."/>
            <person name="Huang J."/>
            <person name="Chen G.Z."/>
            <person name="Huang M.Z."/>
            <person name="Huang L."/>
            <person name="Peng D.H."/>
            <person name="Luo Y.B."/>
            <person name="Zou S.Q."/>
            <person name="Chen S.P."/>
            <person name="Lan S."/>
            <person name="Tsai W.C."/>
            <person name="Van de Peer Y."/>
            <person name="Liu Z.J."/>
        </authorList>
    </citation>
    <scope>NUCLEOTIDE SEQUENCE [LARGE SCALE GENOMIC DNA]</scope>
    <source>
        <strain evidence="2">Lor287</strain>
    </source>
</reference>
<comment type="caution">
    <text evidence="2">The sequence shown here is derived from an EMBL/GenBank/DDBJ whole genome shotgun (WGS) entry which is preliminary data.</text>
</comment>
<dbReference type="EMBL" id="JBBWWQ010000007">
    <property type="protein sequence ID" value="KAK8943085.1"/>
    <property type="molecule type" value="Genomic_DNA"/>
</dbReference>
<proteinExistence type="predicted"/>
<organism evidence="2 3">
    <name type="scientific">Platanthera zijinensis</name>
    <dbReference type="NCBI Taxonomy" id="2320716"/>
    <lineage>
        <taxon>Eukaryota</taxon>
        <taxon>Viridiplantae</taxon>
        <taxon>Streptophyta</taxon>
        <taxon>Embryophyta</taxon>
        <taxon>Tracheophyta</taxon>
        <taxon>Spermatophyta</taxon>
        <taxon>Magnoliopsida</taxon>
        <taxon>Liliopsida</taxon>
        <taxon>Asparagales</taxon>
        <taxon>Orchidaceae</taxon>
        <taxon>Orchidoideae</taxon>
        <taxon>Orchideae</taxon>
        <taxon>Orchidinae</taxon>
        <taxon>Platanthera</taxon>
    </lineage>
</organism>
<dbReference type="AlphaFoldDB" id="A0AAP0BKY7"/>
<sequence>MAEEFQASNWWKTSKSSGSFDGGGLPEEESNISCSTTITDVKGASFTWPGNSTPSPMESGGFTVCSPTTDWSQTLLASSSGRAESSIQFRAMLQENLISSRPANSPSIDAGGESSTQAGNHPFFFNDSSLPCVGAFPLIPPPSSSSSSMLQFLFHPETRNQQSLFNCQQIVNNYQYSQLINHLQFTNNTPFSNASSSSSQPFDLIMKVHN</sequence>
<feature type="compositionally biased region" description="Polar residues" evidence="1">
    <location>
        <begin position="1"/>
        <end position="19"/>
    </location>
</feature>
<evidence type="ECO:0000256" key="1">
    <source>
        <dbReference type="SAM" id="MobiDB-lite"/>
    </source>
</evidence>
<dbReference type="Proteomes" id="UP001418222">
    <property type="component" value="Unassembled WGS sequence"/>
</dbReference>
<keyword evidence="3" id="KW-1185">Reference proteome</keyword>